<protein>
    <submittedName>
        <fullName evidence="1">Aminoglycoside-2''-adenylyltransferase</fullName>
    </submittedName>
</protein>
<name>A0A2T0RAE8_9ACTN</name>
<keyword evidence="2" id="KW-1185">Reference proteome</keyword>
<keyword evidence="1" id="KW-0808">Transferase</keyword>
<reference evidence="1 2" key="1">
    <citation type="submission" date="2018-03" db="EMBL/GenBank/DDBJ databases">
        <title>Genomic Encyclopedia of Archaeal and Bacterial Type Strains, Phase II (KMG-II): from individual species to whole genera.</title>
        <authorList>
            <person name="Goeker M."/>
        </authorList>
    </citation>
    <scope>NUCLEOTIDE SEQUENCE [LARGE SCALE GENOMIC DNA]</scope>
    <source>
        <strain evidence="1 2">DSM 19711</strain>
    </source>
</reference>
<keyword evidence="1" id="KW-0548">Nucleotidyltransferase</keyword>
<comment type="caution">
    <text evidence="1">The sequence shown here is derived from an EMBL/GenBank/DDBJ whole genome shotgun (WGS) entry which is preliminary data.</text>
</comment>
<dbReference type="Proteomes" id="UP000238083">
    <property type="component" value="Unassembled WGS sequence"/>
</dbReference>
<dbReference type="EMBL" id="PVZF01000001">
    <property type="protein sequence ID" value="PRY18148.1"/>
    <property type="molecule type" value="Genomic_DNA"/>
</dbReference>
<dbReference type="Gene3D" id="3.30.460.40">
    <property type="match status" value="1"/>
</dbReference>
<organism evidence="1 2">
    <name type="scientific">Kineococcus rhizosphaerae</name>
    <dbReference type="NCBI Taxonomy" id="559628"/>
    <lineage>
        <taxon>Bacteria</taxon>
        <taxon>Bacillati</taxon>
        <taxon>Actinomycetota</taxon>
        <taxon>Actinomycetes</taxon>
        <taxon>Kineosporiales</taxon>
        <taxon>Kineosporiaceae</taxon>
        <taxon>Kineococcus</taxon>
    </lineage>
</organism>
<evidence type="ECO:0000313" key="2">
    <source>
        <dbReference type="Proteomes" id="UP000238083"/>
    </source>
</evidence>
<accession>A0A2T0RAE8</accession>
<sequence length="238" mass="26447">MRKKTGHGNGTMTVRAPHSSTVRQAVLVSDELGSWSPLDPDEVARLLHGAEVPWWIAGGWAIDLHLGRQTRPHEDVDVLVLRPHLPRLREQLAGWDLHAADPPGTLRPWPVDEELPPGVHDVWCRPAPAADWCLQLMVDDLADGAGGGEGEWVYRRDPRVHRPWRTLSGPASDAQRAVLAPEVQLFHKSADPRTKDEDDFALTVGELDGPRRAWLIEALQLTDTRHPWIGQLQSAASV</sequence>
<dbReference type="Pfam" id="PF10706">
    <property type="entry name" value="Aminoglyc_resit"/>
    <property type="match status" value="1"/>
</dbReference>
<proteinExistence type="predicted"/>
<dbReference type="GO" id="GO:0016779">
    <property type="term" value="F:nucleotidyltransferase activity"/>
    <property type="evidence" value="ECO:0007669"/>
    <property type="project" value="UniProtKB-KW"/>
</dbReference>
<dbReference type="AlphaFoldDB" id="A0A2T0RAE8"/>
<gene>
    <name evidence="1" type="ORF">CLV37_101392</name>
</gene>
<dbReference type="InterPro" id="IPR019646">
    <property type="entry name" value="Aminoglyc_AdlTrfase"/>
</dbReference>
<evidence type="ECO:0000313" key="1">
    <source>
        <dbReference type="EMBL" id="PRY18148.1"/>
    </source>
</evidence>